<feature type="region of interest" description="Disordered" evidence="1">
    <location>
        <begin position="270"/>
        <end position="289"/>
    </location>
</feature>
<sequence length="289" mass="32113">MSELLMDLADCGSPERLIQTILRHHPDWTPPVPIEALAAAVNILEIRDLDTTSFEGALLTDPDKSQGIILCRPGVPGGRRRFTIGHELGHFLIPTHVGNQKCTQAHLSERGFATPAQRREAEANRFAAGILMPKPWFERDADQLGLPDVGHVRKLARSYDVSLEAAANRFVELTSTPCAIVFSYGGVIRYARSHVNFPRLAVEWKSRLPSDCATKVKPNTGVSAPSDWIEMDGTIWLQHDWGRPAPRVLEQVLRQANGYAVTMLLVADGPTDDEDEEEDDLVARWSPRL</sequence>
<evidence type="ECO:0000313" key="4">
    <source>
        <dbReference type="Proteomes" id="UP000532936"/>
    </source>
</evidence>
<comment type="caution">
    <text evidence="3">The sequence shown here is derived from an EMBL/GenBank/DDBJ whole genome shotgun (WGS) entry which is preliminary data.</text>
</comment>
<evidence type="ECO:0000256" key="1">
    <source>
        <dbReference type="SAM" id="MobiDB-lite"/>
    </source>
</evidence>
<accession>A0A7W6A4K9</accession>
<dbReference type="InterPro" id="IPR010359">
    <property type="entry name" value="IrrE_HExxH"/>
</dbReference>
<evidence type="ECO:0000313" key="3">
    <source>
        <dbReference type="EMBL" id="MBB3873209.1"/>
    </source>
</evidence>
<dbReference type="Pfam" id="PF06114">
    <property type="entry name" value="Peptidase_M78"/>
    <property type="match status" value="1"/>
</dbReference>
<dbReference type="Gene3D" id="1.10.10.2910">
    <property type="match status" value="1"/>
</dbReference>
<dbReference type="RefSeq" id="WP_183197747.1">
    <property type="nucleotide sequence ID" value="NZ_JACIDA010000002.1"/>
</dbReference>
<dbReference type="Proteomes" id="UP000532936">
    <property type="component" value="Unassembled WGS sequence"/>
</dbReference>
<protein>
    <submittedName>
        <fullName evidence="3">Zn-dependent peptidase ImmA (M78 family)</fullName>
    </submittedName>
</protein>
<proteinExistence type="predicted"/>
<feature type="domain" description="IrrE N-terminal-like" evidence="2">
    <location>
        <begin position="47"/>
        <end position="170"/>
    </location>
</feature>
<organism evidence="3 4">
    <name type="scientific">Brevundimonas mediterranea</name>
    <dbReference type="NCBI Taxonomy" id="74329"/>
    <lineage>
        <taxon>Bacteria</taxon>
        <taxon>Pseudomonadati</taxon>
        <taxon>Pseudomonadota</taxon>
        <taxon>Alphaproteobacteria</taxon>
        <taxon>Caulobacterales</taxon>
        <taxon>Caulobacteraceae</taxon>
        <taxon>Brevundimonas</taxon>
    </lineage>
</organism>
<reference evidence="3 4" key="1">
    <citation type="submission" date="2020-08" db="EMBL/GenBank/DDBJ databases">
        <title>Genomic Encyclopedia of Type Strains, Phase IV (KMG-IV): sequencing the most valuable type-strain genomes for metagenomic binning, comparative biology and taxonomic classification.</title>
        <authorList>
            <person name="Goeker M."/>
        </authorList>
    </citation>
    <scope>NUCLEOTIDE SEQUENCE [LARGE SCALE GENOMIC DNA]</scope>
    <source>
        <strain evidence="3 4">DSM 14878</strain>
    </source>
</reference>
<feature type="compositionally biased region" description="Acidic residues" evidence="1">
    <location>
        <begin position="270"/>
        <end position="280"/>
    </location>
</feature>
<evidence type="ECO:0000259" key="2">
    <source>
        <dbReference type="Pfam" id="PF06114"/>
    </source>
</evidence>
<dbReference type="EMBL" id="JACIDA010000002">
    <property type="protein sequence ID" value="MBB3873209.1"/>
    <property type="molecule type" value="Genomic_DNA"/>
</dbReference>
<gene>
    <name evidence="3" type="ORF">GGR11_002762</name>
</gene>
<name>A0A7W6A4K9_9CAUL</name>
<dbReference type="InterPro" id="IPR052345">
    <property type="entry name" value="Rad_response_metalloprotease"/>
</dbReference>
<dbReference type="PANTHER" id="PTHR43236:SF2">
    <property type="entry name" value="BLL0069 PROTEIN"/>
    <property type="match status" value="1"/>
</dbReference>
<dbReference type="PANTHER" id="PTHR43236">
    <property type="entry name" value="ANTITOXIN HIGA1"/>
    <property type="match status" value="1"/>
</dbReference>
<dbReference type="AlphaFoldDB" id="A0A7W6A4K9"/>